<protein>
    <submittedName>
        <fullName evidence="1">Nacht and ankyrin domain protein</fullName>
    </submittedName>
</protein>
<proteinExistence type="predicted"/>
<gene>
    <name evidence="1" type="ORF">CTRU02_207835</name>
</gene>
<keyword evidence="2" id="KW-1185">Reference proteome</keyword>
<evidence type="ECO:0000313" key="2">
    <source>
        <dbReference type="Proteomes" id="UP000805649"/>
    </source>
</evidence>
<accession>A0ACC3Z1Y9</accession>
<comment type="caution">
    <text evidence="1">The sequence shown here is derived from an EMBL/GenBank/DDBJ whole genome shotgun (WGS) entry which is preliminary data.</text>
</comment>
<sequence length="1312" mass="147791">MSSHARALRREDFQIAVICAVGCEYDAVALAFDEIREGNGGLGNASGDNNKYKIGRIGGHDVVLLLLPNMGKVNAASAATALLFSYPGVKLAILTGICGGVPRVGTDNEVLLGDVVISKSVVQYDFGRRHPDRFALKDTVEERLGRPNVDIRTLIATVQTLHGRNNLQRRTNEILEWIQQKATDSGYQDLYKRPAVTEDRLFEPDYLHKHYTSTCCGCNESRACEEALQASCEELQCDFARLMLRKRLKKPKLPDEGHELEASVAQDLQMFVGRVGSGDTVMKSGLDRDRIAEDHDLIAFEMEGAGVWDQIPCIIVKAICDYADSHKNKKWQAFAAATAASAMKALLEDYPHTDVPIPPTTQSVIPILVENQVPTRVSKPQDENERKLLQLLAANHDAYKNFNPRRVTGTCEWFFKDHRFHRWLDSTASSIIWVSAGPGCGKSVLSRALVDKIQESSDPATTTVCYFFFKDGEERRTNSHDALSALLHQLFAHSRTCSLISHAVKSYTDYGESLRNNFYQLWTIFTACVERPNAGEVICVLDALDECSQNDRKEILKALETFYFSHQLHQSTARLKFLITSRPYDDLDSSFMKFRKSLSAETYIQFDGDEQSEEIHHEIDLVIDHKVNELSEDFDVAECQQISARLKAMENRTYLWLSLTFDIITQHRSAYSRVSDIEYLLSDVPSGVFNAYEKILSRSYNKIQASHLLQIILVARRPLTLDEVNYALTLQEKEFNNYDSLRSRLWRRETFKRTVKNLCGLFISVYDDKVSLIHQTAREFLTCPEQQNEWQGSVDIFLAHNTIFISCIRFLSLQDLNLIWQNQASDQVLSFVSYAATNWTIHYNSQDEVKRNTFRGDARDLCHISKKHTPVWVEVLKKEPYFPWRYSSKWTDLTLASYFGLLEVAKRILDQEMTDVNSKGGFFGTAVKAAAAQGHDKLVQMLVQHGADCDTGGAHFETALHDDIEAARWCRRDGEDLMALLLESLRDETELTPELVISLGGESWRKERTIDILFKKYLGKVEIMQEFVVAAAGSKGNVMSVILENHGDRIEITEEVVKALSGNRDIGKQMMASLFEKRGHDFKITEQVVIAAVSNTVNGDVILAMLLEKRGDDFEITEQVVIAAASNPVNGDVTLAMMLEKRGNEINITQKVIMAAAKTGSDEIAITQEVLIAIATSPHGEQLMALLLEVRPNEVRITQEVLIAIARSPRGEQLMALLLEVLPDEVQITQEVLIAIAEGWAGEEMMALLLEMRGDEVHITQEVLMVIAENRYGVEMMALILEARGDEIQITRQLLKAVEECGWQASPARHVG</sequence>
<reference evidence="1 2" key="1">
    <citation type="journal article" date="2020" name="Phytopathology">
        <title>Genome Sequence Resources of Colletotrichum truncatum, C. plurivorum, C. musicola, and C. sojae: Four Species Pathogenic to Soybean (Glycine max).</title>
        <authorList>
            <person name="Rogerio F."/>
            <person name="Boufleur T.R."/>
            <person name="Ciampi-Guillardi M."/>
            <person name="Sukno S.A."/>
            <person name="Thon M.R."/>
            <person name="Massola Junior N.S."/>
            <person name="Baroncelli R."/>
        </authorList>
    </citation>
    <scope>NUCLEOTIDE SEQUENCE [LARGE SCALE GENOMIC DNA]</scope>
    <source>
        <strain evidence="1 2">CMES1059</strain>
    </source>
</reference>
<organism evidence="1 2">
    <name type="scientific">Colletotrichum truncatum</name>
    <name type="common">Anthracnose fungus</name>
    <name type="synonym">Colletotrichum capsici</name>
    <dbReference type="NCBI Taxonomy" id="5467"/>
    <lineage>
        <taxon>Eukaryota</taxon>
        <taxon>Fungi</taxon>
        <taxon>Dikarya</taxon>
        <taxon>Ascomycota</taxon>
        <taxon>Pezizomycotina</taxon>
        <taxon>Sordariomycetes</taxon>
        <taxon>Hypocreomycetidae</taxon>
        <taxon>Glomerellales</taxon>
        <taxon>Glomerellaceae</taxon>
        <taxon>Colletotrichum</taxon>
        <taxon>Colletotrichum truncatum species complex</taxon>
    </lineage>
</organism>
<evidence type="ECO:0000313" key="1">
    <source>
        <dbReference type="EMBL" id="KAL0938104.1"/>
    </source>
</evidence>
<dbReference type="Proteomes" id="UP000805649">
    <property type="component" value="Unassembled WGS sequence"/>
</dbReference>
<dbReference type="EMBL" id="VUJX02000004">
    <property type="protein sequence ID" value="KAL0938104.1"/>
    <property type="molecule type" value="Genomic_DNA"/>
</dbReference>
<name>A0ACC3Z1Y9_COLTU</name>